<reference evidence="2" key="1">
    <citation type="journal article" date="2015" name="ISME J.">
        <title>Draft Genome Sequence of Streptomyces incarnatus NRRL8089, which Produces the Nucleoside Antibiotic Sinefungin.</title>
        <authorList>
            <person name="Oshima K."/>
            <person name="Hattori M."/>
            <person name="Shimizu H."/>
            <person name="Fukuda K."/>
            <person name="Nemoto M."/>
            <person name="Inagaki K."/>
            <person name="Tamura T."/>
        </authorList>
    </citation>
    <scope>NUCLEOTIDE SEQUENCE</scope>
    <source>
        <strain evidence="2">FACHB-1375</strain>
    </source>
</reference>
<evidence type="ECO:0000256" key="1">
    <source>
        <dbReference type="SAM" id="MobiDB-lite"/>
    </source>
</evidence>
<dbReference type="RefSeq" id="WP_190465174.1">
    <property type="nucleotide sequence ID" value="NZ_JACJPW010000035.1"/>
</dbReference>
<sequence>MKIIQNQIFATIATATALAFPIVLLVTLPTRAIDIPQRVTNGLFRSSSEDFFREGRRQFEREIQILQNRRLDSENPILNTDDVRTQEQLSPLEMRNNSPGGVDRPGSKKSRNFFRGRRD</sequence>
<accession>A0A926ZHN2</accession>
<keyword evidence="3" id="KW-1185">Reference proteome</keyword>
<dbReference type="EMBL" id="JACJPW010000035">
    <property type="protein sequence ID" value="MBD2182362.1"/>
    <property type="molecule type" value="Genomic_DNA"/>
</dbReference>
<organism evidence="2 3">
    <name type="scientific">Aerosakkonema funiforme FACHB-1375</name>
    <dbReference type="NCBI Taxonomy" id="2949571"/>
    <lineage>
        <taxon>Bacteria</taxon>
        <taxon>Bacillati</taxon>
        <taxon>Cyanobacteriota</taxon>
        <taxon>Cyanophyceae</taxon>
        <taxon>Oscillatoriophycideae</taxon>
        <taxon>Aerosakkonematales</taxon>
        <taxon>Aerosakkonemataceae</taxon>
        <taxon>Aerosakkonema</taxon>
    </lineage>
</organism>
<feature type="region of interest" description="Disordered" evidence="1">
    <location>
        <begin position="74"/>
        <end position="119"/>
    </location>
</feature>
<reference evidence="2" key="2">
    <citation type="submission" date="2020-08" db="EMBL/GenBank/DDBJ databases">
        <authorList>
            <person name="Chen M."/>
            <person name="Teng W."/>
            <person name="Zhao L."/>
            <person name="Hu C."/>
            <person name="Zhou Y."/>
            <person name="Han B."/>
            <person name="Song L."/>
            <person name="Shu W."/>
        </authorList>
    </citation>
    <scope>NUCLEOTIDE SEQUENCE</scope>
    <source>
        <strain evidence="2">FACHB-1375</strain>
    </source>
</reference>
<proteinExistence type="predicted"/>
<dbReference type="Proteomes" id="UP000641646">
    <property type="component" value="Unassembled WGS sequence"/>
</dbReference>
<name>A0A926ZHN2_9CYAN</name>
<comment type="caution">
    <text evidence="2">The sequence shown here is derived from an EMBL/GenBank/DDBJ whole genome shotgun (WGS) entry which is preliminary data.</text>
</comment>
<gene>
    <name evidence="2" type="ORF">H6G03_14875</name>
</gene>
<protein>
    <submittedName>
        <fullName evidence="2">Uncharacterized protein</fullName>
    </submittedName>
</protein>
<evidence type="ECO:0000313" key="2">
    <source>
        <dbReference type="EMBL" id="MBD2182362.1"/>
    </source>
</evidence>
<dbReference type="AlphaFoldDB" id="A0A926ZHN2"/>
<evidence type="ECO:0000313" key="3">
    <source>
        <dbReference type="Proteomes" id="UP000641646"/>
    </source>
</evidence>
<feature type="compositionally biased region" description="Basic residues" evidence="1">
    <location>
        <begin position="107"/>
        <end position="119"/>
    </location>
</feature>